<name>A0ACD5WLX9_AVESA</name>
<reference evidence="1" key="1">
    <citation type="submission" date="2021-05" db="EMBL/GenBank/DDBJ databases">
        <authorList>
            <person name="Scholz U."/>
            <person name="Mascher M."/>
            <person name="Fiebig A."/>
        </authorList>
    </citation>
    <scope>NUCLEOTIDE SEQUENCE [LARGE SCALE GENOMIC DNA]</scope>
</reference>
<organism evidence="1 2">
    <name type="scientific">Avena sativa</name>
    <name type="common">Oat</name>
    <dbReference type="NCBI Taxonomy" id="4498"/>
    <lineage>
        <taxon>Eukaryota</taxon>
        <taxon>Viridiplantae</taxon>
        <taxon>Streptophyta</taxon>
        <taxon>Embryophyta</taxon>
        <taxon>Tracheophyta</taxon>
        <taxon>Spermatophyta</taxon>
        <taxon>Magnoliopsida</taxon>
        <taxon>Liliopsida</taxon>
        <taxon>Poales</taxon>
        <taxon>Poaceae</taxon>
        <taxon>BOP clade</taxon>
        <taxon>Pooideae</taxon>
        <taxon>Poodae</taxon>
        <taxon>Poeae</taxon>
        <taxon>Poeae Chloroplast Group 1 (Aveneae type)</taxon>
        <taxon>Aveninae</taxon>
        <taxon>Avena</taxon>
    </lineage>
</organism>
<protein>
    <submittedName>
        <fullName evidence="1">Uncharacterized protein</fullName>
    </submittedName>
</protein>
<reference evidence="1" key="2">
    <citation type="submission" date="2025-09" db="UniProtKB">
        <authorList>
            <consortium name="EnsemblPlants"/>
        </authorList>
    </citation>
    <scope>IDENTIFICATION</scope>
</reference>
<dbReference type="EnsemblPlants" id="AVESA.00010b.r2.4AG0653750.1">
    <property type="protein sequence ID" value="AVESA.00010b.r2.4AG0653750.1.CDS.1"/>
    <property type="gene ID" value="AVESA.00010b.r2.4AG0653750"/>
</dbReference>
<sequence length="588" mass="67494">MQKRSINMNGCNTYGLWSILLLSVCVWWTKVQSQPANTEEGKMVRYNLNIGDPNKSYEDYREMIAKLRDRLTTPRNYTQGILMLRKLGTVPDDERFILLDISIEGKSNVTFAIDVTNVYIVGYLIGNTRYFSEDAPANAERILFKNAANKRTLPWPLNYVDLETAAGARREKIPLGLINLHNAIETLAKEDKREDPKSLIVVIQMVAEAVRFLDIEWHTLRQQLTSYRDDEHRYLEGRMLDLENSWGALSGQIQNSEGLAFQRPIRIGGQDVDNAHSAVIRGMFLMLFMCAQTTPSREGRQMQSVYPETWIMSIDGRRRLQMACNHLADPRSQIVGRDGLCVDVEGFVYRDKNPVILNTCQRSDMRNQLWNFQSDGRIVSMQKCLAASGHTPGSTAMIHECDTLDESAVQWEMSEYGTLFNKYSQLVLTANSGTPKELTLESQTSSSFQAWQSTNITDAVDVYIRGENNQCIYYNNKKGVYTQECDKGSKWQKWRLYPDSTIRPTQWLDGCLELYSLDNPSANYNYIEADYCYLYPEYHRWIFTREGSIMNLKSSLVVDADKDYPGEGWLKAAPFQGGLNQIWMLQFT</sequence>
<evidence type="ECO:0000313" key="1">
    <source>
        <dbReference type="EnsemblPlants" id="AVESA.00010b.r2.4AG0653750.1.CDS.1"/>
    </source>
</evidence>
<evidence type="ECO:0000313" key="2">
    <source>
        <dbReference type="Proteomes" id="UP001732700"/>
    </source>
</evidence>
<accession>A0ACD5WLX9</accession>
<keyword evidence="2" id="KW-1185">Reference proteome</keyword>
<proteinExistence type="predicted"/>
<dbReference type="Proteomes" id="UP001732700">
    <property type="component" value="Chromosome 4A"/>
</dbReference>